<dbReference type="RefSeq" id="WP_010263885.1">
    <property type="nucleotide sequence ID" value="NZ_JAVRET010000017.1"/>
</dbReference>
<comment type="caution">
    <text evidence="1">The sequence shown here is derived from an EMBL/GenBank/DDBJ whole genome shotgun (WGS) entry which is preliminary data.</text>
</comment>
<keyword evidence="2" id="KW-1185">Reference proteome</keyword>
<proteinExistence type="predicted"/>
<organism evidence="1 2">
    <name type="scientific">Streptomyces evansiae</name>
    <dbReference type="NCBI Taxonomy" id="3075535"/>
    <lineage>
        <taxon>Bacteria</taxon>
        <taxon>Bacillati</taxon>
        <taxon>Actinomycetota</taxon>
        <taxon>Actinomycetes</taxon>
        <taxon>Kitasatosporales</taxon>
        <taxon>Streptomycetaceae</taxon>
        <taxon>Streptomyces</taxon>
    </lineage>
</organism>
<dbReference type="EMBL" id="JAVRET010000017">
    <property type="protein sequence ID" value="MDT0409380.1"/>
    <property type="molecule type" value="Genomic_DNA"/>
</dbReference>
<protein>
    <recommendedName>
        <fullName evidence="3">Molecular chaperone DnaJ</fullName>
    </recommendedName>
</protein>
<evidence type="ECO:0008006" key="3">
    <source>
        <dbReference type="Google" id="ProtNLM"/>
    </source>
</evidence>
<evidence type="ECO:0000313" key="1">
    <source>
        <dbReference type="EMBL" id="MDT0409380.1"/>
    </source>
</evidence>
<accession>A0ABU2R284</accession>
<dbReference type="Proteomes" id="UP001183610">
    <property type="component" value="Unassembled WGS sequence"/>
</dbReference>
<name>A0ABU2R284_9ACTN</name>
<dbReference type="SUPFAM" id="SSF57938">
    <property type="entry name" value="DnaJ/Hsp40 cysteine-rich domain"/>
    <property type="match status" value="1"/>
</dbReference>
<dbReference type="InterPro" id="IPR036410">
    <property type="entry name" value="HSP_DnaJ_Cys-rich_dom_sf"/>
</dbReference>
<sequence length="60" mass="6177">MATRKKTPPAPAACEVCQGSGVVAVAVRVGRKRRTVGKQDGMCLTCFGSGEATPTTPERG</sequence>
<gene>
    <name evidence="1" type="ORF">RM698_09985</name>
</gene>
<evidence type="ECO:0000313" key="2">
    <source>
        <dbReference type="Proteomes" id="UP001183610"/>
    </source>
</evidence>
<reference evidence="2" key="1">
    <citation type="submission" date="2023-07" db="EMBL/GenBank/DDBJ databases">
        <title>30 novel species of actinomycetes from the DSMZ collection.</title>
        <authorList>
            <person name="Nouioui I."/>
        </authorList>
    </citation>
    <scope>NUCLEOTIDE SEQUENCE [LARGE SCALE GENOMIC DNA]</scope>
    <source>
        <strain evidence="2">DSM 41979</strain>
    </source>
</reference>